<sequence>MSNALPFNPPGAQISQSLRPRPHPTILQPPRAPSQQYLSFYSSTAPEATDALPDRMQANDPETNSCVTLVVPAPSSTRSKIAHEEPPLPPHLLRDPDQYYPGAVLRLSPKNWDACLQHSGLLETIPEQVKPFALRAFLTNSRHP</sequence>
<organism evidence="2 3">
    <name type="scientific">Cryptococcus amylolentus CBS 6039</name>
    <dbReference type="NCBI Taxonomy" id="1295533"/>
    <lineage>
        <taxon>Eukaryota</taxon>
        <taxon>Fungi</taxon>
        <taxon>Dikarya</taxon>
        <taxon>Basidiomycota</taxon>
        <taxon>Agaricomycotina</taxon>
        <taxon>Tremellomycetes</taxon>
        <taxon>Tremellales</taxon>
        <taxon>Cryptococcaceae</taxon>
        <taxon>Cryptococcus</taxon>
    </lineage>
</organism>
<gene>
    <name evidence="2" type="ORF">L202_07613</name>
</gene>
<protein>
    <submittedName>
        <fullName evidence="2">Uncharacterized protein</fullName>
    </submittedName>
</protein>
<dbReference type="RefSeq" id="XP_018990023.1">
    <property type="nucleotide sequence ID" value="XM_019142380.1"/>
</dbReference>
<feature type="compositionally biased region" description="Basic and acidic residues" evidence="1">
    <location>
        <begin position="81"/>
        <end position="95"/>
    </location>
</feature>
<evidence type="ECO:0000313" key="2">
    <source>
        <dbReference type="EMBL" id="ODN74161.1"/>
    </source>
</evidence>
<dbReference type="OrthoDB" id="10481145at2759"/>
<dbReference type="AlphaFoldDB" id="A0A1E3HFF1"/>
<dbReference type="Proteomes" id="UP000094065">
    <property type="component" value="Unassembled WGS sequence"/>
</dbReference>
<reference evidence="2 3" key="1">
    <citation type="submission" date="2016-06" db="EMBL/GenBank/DDBJ databases">
        <title>Evolution of pathogenesis and genome organization in the Tremellales.</title>
        <authorList>
            <person name="Cuomo C."/>
            <person name="Litvintseva A."/>
            <person name="Heitman J."/>
            <person name="Chen Y."/>
            <person name="Sun S."/>
            <person name="Springer D."/>
            <person name="Dromer F."/>
            <person name="Young S."/>
            <person name="Zeng Q."/>
            <person name="Chapman S."/>
            <person name="Gujja S."/>
            <person name="Saif S."/>
            <person name="Birren B."/>
        </authorList>
    </citation>
    <scope>NUCLEOTIDE SEQUENCE [LARGE SCALE GENOMIC DNA]</scope>
    <source>
        <strain evidence="2 3">CBS 6039</strain>
    </source>
</reference>
<dbReference type="EMBL" id="AWGJ01000012">
    <property type="protein sequence ID" value="ODN74161.1"/>
    <property type="molecule type" value="Genomic_DNA"/>
</dbReference>
<dbReference type="GeneID" id="30158922"/>
<feature type="region of interest" description="Disordered" evidence="1">
    <location>
        <begin position="76"/>
        <end position="95"/>
    </location>
</feature>
<feature type="region of interest" description="Disordered" evidence="1">
    <location>
        <begin position="1"/>
        <end position="63"/>
    </location>
</feature>
<evidence type="ECO:0000256" key="1">
    <source>
        <dbReference type="SAM" id="MobiDB-lite"/>
    </source>
</evidence>
<accession>A0A1E3HFF1</accession>
<keyword evidence="3" id="KW-1185">Reference proteome</keyword>
<feature type="compositionally biased region" description="Polar residues" evidence="1">
    <location>
        <begin position="33"/>
        <end position="46"/>
    </location>
</feature>
<proteinExistence type="predicted"/>
<evidence type="ECO:0000313" key="3">
    <source>
        <dbReference type="Proteomes" id="UP000094065"/>
    </source>
</evidence>
<name>A0A1E3HFF1_9TREE</name>
<comment type="caution">
    <text evidence="2">The sequence shown here is derived from an EMBL/GenBank/DDBJ whole genome shotgun (WGS) entry which is preliminary data.</text>
</comment>